<evidence type="ECO:0000313" key="5">
    <source>
        <dbReference type="Proteomes" id="UP000664163"/>
    </source>
</evidence>
<dbReference type="InterPro" id="IPR011041">
    <property type="entry name" value="Quinoprot_gluc/sorb_DH_b-prop"/>
</dbReference>
<reference evidence="4 5" key="1">
    <citation type="submission" date="2021-03" db="EMBL/GenBank/DDBJ databases">
        <title>Muricauda sp. CAU 1631 isolated from Incheon.</title>
        <authorList>
            <person name="Kim W."/>
        </authorList>
    </citation>
    <scope>NUCLEOTIDE SEQUENCE [LARGE SCALE GENOMIC DNA]</scope>
    <source>
        <strain evidence="4 5">CAU 1631</strain>
    </source>
</reference>
<dbReference type="InterPro" id="IPR054539">
    <property type="entry name" value="Beta-prop_PDH"/>
</dbReference>
<feature type="region of interest" description="Disordered" evidence="1">
    <location>
        <begin position="27"/>
        <end position="53"/>
    </location>
</feature>
<feature type="chain" id="PRO_5045284222" evidence="2">
    <location>
        <begin position="25"/>
        <end position="399"/>
    </location>
</feature>
<evidence type="ECO:0000256" key="1">
    <source>
        <dbReference type="SAM" id="MobiDB-lite"/>
    </source>
</evidence>
<evidence type="ECO:0000259" key="3">
    <source>
        <dbReference type="Pfam" id="PF22807"/>
    </source>
</evidence>
<keyword evidence="5" id="KW-1185">Reference proteome</keyword>
<dbReference type="PANTHER" id="PTHR33546:SF1">
    <property type="entry name" value="LARGE, MULTIFUNCTIONAL SECRETED PROTEIN"/>
    <property type="match status" value="1"/>
</dbReference>
<dbReference type="PROSITE" id="PS51257">
    <property type="entry name" value="PROKAR_LIPOPROTEIN"/>
    <property type="match status" value="1"/>
</dbReference>
<dbReference type="Gene3D" id="2.120.10.30">
    <property type="entry name" value="TolB, C-terminal domain"/>
    <property type="match status" value="1"/>
</dbReference>
<evidence type="ECO:0000256" key="2">
    <source>
        <dbReference type="SAM" id="SignalP"/>
    </source>
</evidence>
<dbReference type="InterPro" id="IPR011042">
    <property type="entry name" value="6-blade_b-propeller_TolB-like"/>
</dbReference>
<gene>
    <name evidence="4" type="ORF">J0X13_04890</name>
</gene>
<accession>A0ABS3EUH2</accession>
<name>A0ABS3EUH2_9FLAO</name>
<comment type="caution">
    <text evidence="4">The sequence shown here is derived from an EMBL/GenBank/DDBJ whole genome shotgun (WGS) entry which is preliminary data.</text>
</comment>
<feature type="domain" description="Pyrroloquinoline quinone-dependent pyranose dehydrogenase beta-propeller" evidence="3">
    <location>
        <begin position="59"/>
        <end position="396"/>
    </location>
</feature>
<dbReference type="EMBL" id="JAFLND010000001">
    <property type="protein sequence ID" value="MBO0329872.1"/>
    <property type="molecule type" value="Genomic_DNA"/>
</dbReference>
<feature type="signal peptide" evidence="2">
    <location>
        <begin position="1"/>
        <end position="24"/>
    </location>
</feature>
<sequence>MRMYTLTLRSVLMLLLSVAFIACKGNKESKEEETTEEVAENAEETPEYTGDLPLDRLNLPDGFSIDVYAENIEGARSMAMGTDGTLFVGTRNEGKVYALKDVDGDYRVDETYTIATDLEQPNGMAFRDGALYVAAVSKLFKYSDIESQLENPAEPELIYDDYPTEFHHGWKYIAFGPDDKLYVPVGAPCNICDRTDEDERFGTITRMDPDGSNREIVAHGVRNTVGFTWHPDTKELWFTDNGRDMMGDDVPPGELNKLTEVGQHFGYPFCHGGTVKDPEFGDQRPCSDFVPPVQPLGAHVAALGVKFGQGPMFPEAYTGQAFLAEHGSWNRSSKVGYRVTLVTLENGEAVSYEPFIDGWLDEESQEAFGRPVDLLFLEDGSLLISDDEGNAIYRVTYKG</sequence>
<keyword evidence="2" id="KW-0732">Signal</keyword>
<dbReference type="Pfam" id="PF22807">
    <property type="entry name" value="TrAA12"/>
    <property type="match status" value="1"/>
</dbReference>
<proteinExistence type="predicted"/>
<dbReference type="RefSeq" id="WP_207070321.1">
    <property type="nucleotide sequence ID" value="NZ_JAFLND010000001.1"/>
</dbReference>
<dbReference type="Proteomes" id="UP000664163">
    <property type="component" value="Unassembled WGS sequence"/>
</dbReference>
<evidence type="ECO:0000313" key="4">
    <source>
        <dbReference type="EMBL" id="MBO0329872.1"/>
    </source>
</evidence>
<dbReference type="PANTHER" id="PTHR33546">
    <property type="entry name" value="LARGE, MULTIFUNCTIONAL SECRETED PROTEIN-RELATED"/>
    <property type="match status" value="1"/>
</dbReference>
<dbReference type="SUPFAM" id="SSF50952">
    <property type="entry name" value="Soluble quinoprotein glucose dehydrogenase"/>
    <property type="match status" value="1"/>
</dbReference>
<feature type="compositionally biased region" description="Acidic residues" evidence="1">
    <location>
        <begin position="33"/>
        <end position="46"/>
    </location>
</feature>
<protein>
    <submittedName>
        <fullName evidence="4">Sorbosone dehydrogenase family protein</fullName>
    </submittedName>
</protein>
<organism evidence="4 5">
    <name type="scientific">[Muricauda] lutisoli</name>
    <dbReference type="NCBI Taxonomy" id="2816035"/>
    <lineage>
        <taxon>Bacteria</taxon>
        <taxon>Pseudomonadati</taxon>
        <taxon>Bacteroidota</taxon>
        <taxon>Flavobacteriia</taxon>
        <taxon>Flavobacteriales</taxon>
        <taxon>Flavobacteriaceae</taxon>
        <taxon>Allomuricauda</taxon>
    </lineage>
</organism>